<evidence type="ECO:0000256" key="2">
    <source>
        <dbReference type="ARBA" id="ARBA00022475"/>
    </source>
</evidence>
<feature type="domain" description="ABC3 transporter permease C-terminal" evidence="8">
    <location>
        <begin position="288"/>
        <end position="402"/>
    </location>
</feature>
<dbReference type="AlphaFoldDB" id="A0A0R0DGB4"/>
<keyword evidence="2" id="KW-1003">Cell membrane</keyword>
<protein>
    <recommendedName>
        <fullName evidence="12">Multidrug ABC transporter substrate-binding protein</fullName>
    </recommendedName>
</protein>
<dbReference type="Pfam" id="PF12704">
    <property type="entry name" value="MacB_PCD"/>
    <property type="match status" value="1"/>
</dbReference>
<gene>
    <name evidence="10" type="ORF">ABB28_03720</name>
</gene>
<dbReference type="InterPro" id="IPR050250">
    <property type="entry name" value="Macrolide_Exporter_MacB"/>
</dbReference>
<evidence type="ECO:0000256" key="1">
    <source>
        <dbReference type="ARBA" id="ARBA00004651"/>
    </source>
</evidence>
<feature type="transmembrane region" description="Helical" evidence="7">
    <location>
        <begin position="327"/>
        <end position="352"/>
    </location>
</feature>
<dbReference type="InterPro" id="IPR003838">
    <property type="entry name" value="ABC3_permease_C"/>
</dbReference>
<feature type="domain" description="MacB-like periplasmic core" evidence="9">
    <location>
        <begin position="22"/>
        <end position="246"/>
    </location>
</feature>
<keyword evidence="11" id="KW-1185">Reference proteome</keyword>
<evidence type="ECO:0000259" key="8">
    <source>
        <dbReference type="Pfam" id="PF02687"/>
    </source>
</evidence>
<feature type="transmembrane region" description="Helical" evidence="7">
    <location>
        <begin position="23"/>
        <end position="43"/>
    </location>
</feature>
<proteinExistence type="inferred from homology"/>
<sequence length="409" mass="43343">MADLLLIVESAWASIRAHALRSLLTVLGIVIGVASVIAVVSVFQGMAASITDQFAGLGANNLTVRSETSFDDQLQGRRSRISLEDYQRLVDGLPGVGEVSPSFNVMGDHGGTVHAGRADTFTRVIASSPAYQHSRQVYPRLGRFITAADNDSRRRVCVIGEKLRSKLELPADPVGQYIRIGSEWCKVVGLMEERGEVFGFSQDDFVLMPFATGLALVKDASQVDLSIDVQVADTAEMDAVKDRIDALLRQSRLRGGSQGGDFRVETAEQLGDSLKSIIHLVSMVFAGIVGVSLLVGGIGIMNIMLVSVTERTREIGICKALGATRQAILLQFLSEAALLSAIGGVIGVVLGYAGGLLASLVIPGLPPATVPWWTVVLSVLFSAAVGVVFGTIPAAKAAGLDPIDALRYE</sequence>
<evidence type="ECO:0008006" key="12">
    <source>
        <dbReference type="Google" id="ProtNLM"/>
    </source>
</evidence>
<feature type="transmembrane region" description="Helical" evidence="7">
    <location>
        <begin position="277"/>
        <end position="306"/>
    </location>
</feature>
<comment type="subcellular location">
    <subcellularLocation>
        <location evidence="1">Cell membrane</location>
        <topology evidence="1">Multi-pass membrane protein</topology>
    </subcellularLocation>
</comment>
<organism evidence="10 11">
    <name type="scientific">Stenotrophomonas chelatiphaga</name>
    <dbReference type="NCBI Taxonomy" id="517011"/>
    <lineage>
        <taxon>Bacteria</taxon>
        <taxon>Pseudomonadati</taxon>
        <taxon>Pseudomonadota</taxon>
        <taxon>Gammaproteobacteria</taxon>
        <taxon>Lysobacterales</taxon>
        <taxon>Lysobacteraceae</taxon>
        <taxon>Stenotrophomonas</taxon>
    </lineage>
</organism>
<dbReference type="Proteomes" id="UP000051386">
    <property type="component" value="Unassembled WGS sequence"/>
</dbReference>
<feature type="transmembrane region" description="Helical" evidence="7">
    <location>
        <begin position="372"/>
        <end position="392"/>
    </location>
</feature>
<dbReference type="GO" id="GO:0022857">
    <property type="term" value="F:transmembrane transporter activity"/>
    <property type="evidence" value="ECO:0007669"/>
    <property type="project" value="TreeGrafter"/>
</dbReference>
<name>A0A0R0DGB4_9GAMM</name>
<keyword evidence="3 7" id="KW-0812">Transmembrane</keyword>
<dbReference type="InterPro" id="IPR025857">
    <property type="entry name" value="MacB_PCD"/>
</dbReference>
<dbReference type="PANTHER" id="PTHR30572:SF4">
    <property type="entry name" value="ABC TRANSPORTER PERMEASE YTRF"/>
    <property type="match status" value="1"/>
</dbReference>
<evidence type="ECO:0000313" key="10">
    <source>
        <dbReference type="EMBL" id="KRG76360.1"/>
    </source>
</evidence>
<dbReference type="GO" id="GO:0005886">
    <property type="term" value="C:plasma membrane"/>
    <property type="evidence" value="ECO:0007669"/>
    <property type="project" value="UniProtKB-SubCell"/>
</dbReference>
<keyword evidence="4 7" id="KW-1133">Transmembrane helix</keyword>
<comment type="similarity">
    <text evidence="6">Belongs to the ABC-4 integral membrane protein family.</text>
</comment>
<dbReference type="PATRIC" id="fig|517011.3.peg.3499"/>
<dbReference type="Pfam" id="PF02687">
    <property type="entry name" value="FtsX"/>
    <property type="match status" value="1"/>
</dbReference>
<dbReference type="EMBL" id="LDJK01000009">
    <property type="protein sequence ID" value="KRG76360.1"/>
    <property type="molecule type" value="Genomic_DNA"/>
</dbReference>
<evidence type="ECO:0000256" key="7">
    <source>
        <dbReference type="SAM" id="Phobius"/>
    </source>
</evidence>
<evidence type="ECO:0000313" key="11">
    <source>
        <dbReference type="Proteomes" id="UP000051386"/>
    </source>
</evidence>
<evidence type="ECO:0000256" key="6">
    <source>
        <dbReference type="ARBA" id="ARBA00038076"/>
    </source>
</evidence>
<evidence type="ECO:0000259" key="9">
    <source>
        <dbReference type="Pfam" id="PF12704"/>
    </source>
</evidence>
<evidence type="ECO:0000256" key="5">
    <source>
        <dbReference type="ARBA" id="ARBA00023136"/>
    </source>
</evidence>
<dbReference type="PANTHER" id="PTHR30572">
    <property type="entry name" value="MEMBRANE COMPONENT OF TRANSPORTER-RELATED"/>
    <property type="match status" value="1"/>
</dbReference>
<keyword evidence="5 7" id="KW-0472">Membrane</keyword>
<reference evidence="10 11" key="1">
    <citation type="submission" date="2015-05" db="EMBL/GenBank/DDBJ databases">
        <title>Genome sequencing and analysis of members of genus Stenotrophomonas.</title>
        <authorList>
            <person name="Patil P.P."/>
            <person name="Midha S."/>
            <person name="Patil P.B."/>
        </authorList>
    </citation>
    <scope>NUCLEOTIDE SEQUENCE [LARGE SCALE GENOMIC DNA]</scope>
    <source>
        <strain evidence="10 11">DSM 21508</strain>
    </source>
</reference>
<evidence type="ECO:0000256" key="3">
    <source>
        <dbReference type="ARBA" id="ARBA00022692"/>
    </source>
</evidence>
<comment type="caution">
    <text evidence="10">The sequence shown here is derived from an EMBL/GenBank/DDBJ whole genome shotgun (WGS) entry which is preliminary data.</text>
</comment>
<evidence type="ECO:0000256" key="4">
    <source>
        <dbReference type="ARBA" id="ARBA00022989"/>
    </source>
</evidence>
<accession>A0A0R0DGB4</accession>
<dbReference type="RefSeq" id="WP_057507326.1">
    <property type="nucleotide sequence ID" value="NZ_LDJK01000009.1"/>
</dbReference>